<protein>
    <submittedName>
        <fullName evidence="2">Predicted protein</fullName>
    </submittedName>
</protein>
<dbReference type="Pfam" id="PF00172">
    <property type="entry name" value="Zn_clus"/>
    <property type="match status" value="1"/>
</dbReference>
<dbReference type="GO" id="GO:0008270">
    <property type="term" value="F:zinc ion binding"/>
    <property type="evidence" value="ECO:0007669"/>
    <property type="project" value="InterPro"/>
</dbReference>
<dbReference type="InParanoid" id="D2VU36"/>
<dbReference type="PROSITE" id="PS00463">
    <property type="entry name" value="ZN2_CY6_FUNGAL_1"/>
    <property type="match status" value="1"/>
</dbReference>
<dbReference type="AlphaFoldDB" id="D2VU36"/>
<reference evidence="2 3" key="1">
    <citation type="journal article" date="2010" name="Cell">
        <title>The genome of Naegleria gruberi illuminates early eukaryotic versatility.</title>
        <authorList>
            <person name="Fritz-Laylin L.K."/>
            <person name="Prochnik S.E."/>
            <person name="Ginger M.L."/>
            <person name="Dacks J.B."/>
            <person name="Carpenter M.L."/>
            <person name="Field M.C."/>
            <person name="Kuo A."/>
            <person name="Paredez A."/>
            <person name="Chapman J."/>
            <person name="Pham J."/>
            <person name="Shu S."/>
            <person name="Neupane R."/>
            <person name="Cipriano M."/>
            <person name="Mancuso J."/>
            <person name="Tu H."/>
            <person name="Salamov A."/>
            <person name="Lindquist E."/>
            <person name="Shapiro H."/>
            <person name="Lucas S."/>
            <person name="Grigoriev I.V."/>
            <person name="Cande W.Z."/>
            <person name="Fulton C."/>
            <person name="Rokhsar D.S."/>
            <person name="Dawson S.C."/>
        </authorList>
    </citation>
    <scope>NUCLEOTIDE SEQUENCE [LARGE SCALE GENOMIC DNA]</scope>
    <source>
        <strain evidence="2 3">NEG-M</strain>
    </source>
</reference>
<feature type="domain" description="Zn(2)-C6 fungal-type" evidence="1">
    <location>
        <begin position="58"/>
        <end position="88"/>
    </location>
</feature>
<dbReference type="PROSITE" id="PS50048">
    <property type="entry name" value="ZN2_CY6_FUNGAL_2"/>
    <property type="match status" value="1"/>
</dbReference>
<dbReference type="VEuPathDB" id="AmoebaDB:NAEGRDRAFT_52256"/>
<evidence type="ECO:0000313" key="3">
    <source>
        <dbReference type="Proteomes" id="UP000006671"/>
    </source>
</evidence>
<evidence type="ECO:0000259" key="1">
    <source>
        <dbReference type="PROSITE" id="PS50048"/>
    </source>
</evidence>
<dbReference type="GeneID" id="8855788"/>
<sequence length="463" mass="53919">MASSSSGGEDHHNMFLSLQQIDEDKTNHASDKTMNVVSTSTNSTNNNEPTVIEYSPISCDGCRVNHRRCDRTKPSCHGCSLRGMTCKYSTNYKRRAKPVINNSIKHEDVTILDYYFSGFKIMERKELEQFLISHYKSNNSSSYNKEMNEMAALYYSIKASCECQMGNIEKSEKSAKQAKDYLSKVFDSHSSTRVAITYLNMCFYEWWFERLDVSKFYFQILLFYKQNLIVENCTTTKLLISLIQILECAIFNVEKSMDLYPLSFERFLEILPDTFTYFMDDCKDEYNDCYQILKHPHLIDSSNCMELNTFVQTLISECKNYEDETFGKSDTITMYYEIIKNGTTLGILSKYATVTPMVEFTLDRCAKSIVKLISNPNVIILPIEILTHVSVAAEYHYKKTQQQQPSGIVFPKDSRVSNYVEMLKIELKTYKLFASRYKIVKRYYYEGIFKTIDEYLLHQSQNI</sequence>
<dbReference type="SMART" id="SM00066">
    <property type="entry name" value="GAL4"/>
    <property type="match status" value="1"/>
</dbReference>
<keyword evidence="3" id="KW-1185">Reference proteome</keyword>
<dbReference type="GO" id="GO:0000981">
    <property type="term" value="F:DNA-binding transcription factor activity, RNA polymerase II-specific"/>
    <property type="evidence" value="ECO:0007669"/>
    <property type="project" value="InterPro"/>
</dbReference>
<dbReference type="Proteomes" id="UP000006671">
    <property type="component" value="Unassembled WGS sequence"/>
</dbReference>
<accession>D2VU36</accession>
<dbReference type="RefSeq" id="XP_002672365.1">
    <property type="nucleotide sequence ID" value="XM_002672319.1"/>
</dbReference>
<gene>
    <name evidence="2" type="ORF">NAEGRDRAFT_52256</name>
</gene>
<proteinExistence type="predicted"/>
<dbReference type="InterPro" id="IPR001138">
    <property type="entry name" value="Zn2Cys6_DnaBD"/>
</dbReference>
<dbReference type="Gene3D" id="4.10.240.10">
    <property type="entry name" value="Zn(2)-C6 fungal-type DNA-binding domain"/>
    <property type="match status" value="1"/>
</dbReference>
<dbReference type="SUPFAM" id="SSF57701">
    <property type="entry name" value="Zn2/Cys6 DNA-binding domain"/>
    <property type="match status" value="1"/>
</dbReference>
<name>D2VU36_NAEGR</name>
<dbReference type="InterPro" id="IPR036864">
    <property type="entry name" value="Zn2-C6_fun-type_DNA-bd_sf"/>
</dbReference>
<dbReference type="EMBL" id="GG738898">
    <property type="protein sequence ID" value="EFC39621.1"/>
    <property type="molecule type" value="Genomic_DNA"/>
</dbReference>
<organism evidence="3">
    <name type="scientific">Naegleria gruberi</name>
    <name type="common">Amoeba</name>
    <dbReference type="NCBI Taxonomy" id="5762"/>
    <lineage>
        <taxon>Eukaryota</taxon>
        <taxon>Discoba</taxon>
        <taxon>Heterolobosea</taxon>
        <taxon>Tetramitia</taxon>
        <taxon>Eutetramitia</taxon>
        <taxon>Vahlkampfiidae</taxon>
        <taxon>Naegleria</taxon>
    </lineage>
</organism>
<dbReference type="OrthoDB" id="2161007at2759"/>
<evidence type="ECO:0000313" key="2">
    <source>
        <dbReference type="EMBL" id="EFC39621.1"/>
    </source>
</evidence>
<dbReference type="CDD" id="cd00067">
    <property type="entry name" value="GAL4"/>
    <property type="match status" value="1"/>
</dbReference>
<dbReference type="KEGG" id="ngr:NAEGRDRAFT_52256"/>